<dbReference type="EMBL" id="JAATIQ010000084">
    <property type="protein sequence ID" value="KAF4385972.1"/>
    <property type="molecule type" value="Genomic_DNA"/>
</dbReference>
<sequence length="230" mass="27379">MDFNNFGPPGIKFHPNDQEIIEFYVSNKNFNTHLLQPNLIPDVMNLYDFHPQQLTDQYSPMNENEWYFYYEKDSSFLSQNNKRSNREGKNGTWLGDPKKPILNHQNIEIGFKRSLEFVESDEKLTQWNMIEYHLLESNNIQQCNWMLCKIYKTKSKEIKTFTNEDKESNTKRQKLVQEEPTLESELNLYCNSFEDVEVGQESLPNSSTELKKDDEFETISAKFENLFRIN</sequence>
<dbReference type="AlphaFoldDB" id="A0A7J6GSR5"/>
<comment type="caution">
    <text evidence="6">The sequence shown here is derived from an EMBL/GenBank/DDBJ whole genome shotgun (WGS) entry which is preliminary data.</text>
</comment>
<evidence type="ECO:0000313" key="7">
    <source>
        <dbReference type="Proteomes" id="UP000583929"/>
    </source>
</evidence>
<proteinExistence type="predicted"/>
<dbReference type="GO" id="GO:0006355">
    <property type="term" value="P:regulation of DNA-templated transcription"/>
    <property type="evidence" value="ECO:0007669"/>
    <property type="project" value="InterPro"/>
</dbReference>
<keyword evidence="7" id="KW-1185">Reference proteome</keyword>
<dbReference type="GO" id="GO:0003677">
    <property type="term" value="F:DNA binding"/>
    <property type="evidence" value="ECO:0007669"/>
    <property type="project" value="UniProtKB-KW"/>
</dbReference>
<dbReference type="PANTHER" id="PTHR31719:SF43">
    <property type="entry name" value="NAC TRANSCRIPTION FACTOR 56"/>
    <property type="match status" value="1"/>
</dbReference>
<reference evidence="6 7" key="1">
    <citation type="journal article" date="2020" name="bioRxiv">
        <title>Sequence and annotation of 42 cannabis genomes reveals extensive copy number variation in cannabinoid synthesis and pathogen resistance genes.</title>
        <authorList>
            <person name="Mckernan K.J."/>
            <person name="Helbert Y."/>
            <person name="Kane L.T."/>
            <person name="Ebling H."/>
            <person name="Zhang L."/>
            <person name="Liu B."/>
            <person name="Eaton Z."/>
            <person name="Mclaughlin S."/>
            <person name="Kingan S."/>
            <person name="Baybayan P."/>
            <person name="Concepcion G."/>
            <person name="Jordan M."/>
            <person name="Riva A."/>
            <person name="Barbazuk W."/>
            <person name="Harkins T."/>
        </authorList>
    </citation>
    <scope>NUCLEOTIDE SEQUENCE [LARGE SCALE GENOMIC DNA]</scope>
    <source>
        <strain evidence="7">cv. Jamaican Lion 4</strain>
        <tissue evidence="6">Leaf</tissue>
    </source>
</reference>
<keyword evidence="1" id="KW-0805">Transcription regulation</keyword>
<dbReference type="SUPFAM" id="SSF101941">
    <property type="entry name" value="NAC domain"/>
    <property type="match status" value="1"/>
</dbReference>
<dbReference type="Gene3D" id="2.170.150.80">
    <property type="entry name" value="NAC domain"/>
    <property type="match status" value="1"/>
</dbReference>
<accession>A0A7J6GSR5</accession>
<evidence type="ECO:0000259" key="5">
    <source>
        <dbReference type="PROSITE" id="PS51005"/>
    </source>
</evidence>
<organism evidence="6 7">
    <name type="scientific">Cannabis sativa</name>
    <name type="common">Hemp</name>
    <name type="synonym">Marijuana</name>
    <dbReference type="NCBI Taxonomy" id="3483"/>
    <lineage>
        <taxon>Eukaryota</taxon>
        <taxon>Viridiplantae</taxon>
        <taxon>Streptophyta</taxon>
        <taxon>Embryophyta</taxon>
        <taxon>Tracheophyta</taxon>
        <taxon>Spermatophyta</taxon>
        <taxon>Magnoliopsida</taxon>
        <taxon>eudicotyledons</taxon>
        <taxon>Gunneridae</taxon>
        <taxon>Pentapetalae</taxon>
        <taxon>rosids</taxon>
        <taxon>fabids</taxon>
        <taxon>Rosales</taxon>
        <taxon>Cannabaceae</taxon>
        <taxon>Cannabis</taxon>
    </lineage>
</organism>
<keyword evidence="4" id="KW-0539">Nucleus</keyword>
<dbReference type="Proteomes" id="UP000583929">
    <property type="component" value="Unassembled WGS sequence"/>
</dbReference>
<name>A0A7J6GSR5_CANSA</name>
<dbReference type="PROSITE" id="PS51005">
    <property type="entry name" value="NAC"/>
    <property type="match status" value="1"/>
</dbReference>
<evidence type="ECO:0000256" key="1">
    <source>
        <dbReference type="ARBA" id="ARBA00023015"/>
    </source>
</evidence>
<evidence type="ECO:0000256" key="3">
    <source>
        <dbReference type="ARBA" id="ARBA00023163"/>
    </source>
</evidence>
<keyword evidence="2" id="KW-0238">DNA-binding</keyword>
<gene>
    <name evidence="6" type="ORF">G4B88_031107</name>
</gene>
<feature type="domain" description="NAC" evidence="5">
    <location>
        <begin position="7"/>
        <end position="153"/>
    </location>
</feature>
<dbReference type="PANTHER" id="PTHR31719">
    <property type="entry name" value="NAC TRANSCRIPTION FACTOR 56"/>
    <property type="match status" value="1"/>
</dbReference>
<dbReference type="InterPro" id="IPR003441">
    <property type="entry name" value="NAC-dom"/>
</dbReference>
<keyword evidence="3" id="KW-0804">Transcription</keyword>
<evidence type="ECO:0000256" key="2">
    <source>
        <dbReference type="ARBA" id="ARBA00023125"/>
    </source>
</evidence>
<dbReference type="Pfam" id="PF02365">
    <property type="entry name" value="NAM"/>
    <property type="match status" value="1"/>
</dbReference>
<evidence type="ECO:0000256" key="4">
    <source>
        <dbReference type="ARBA" id="ARBA00023242"/>
    </source>
</evidence>
<dbReference type="InterPro" id="IPR036093">
    <property type="entry name" value="NAC_dom_sf"/>
</dbReference>
<protein>
    <recommendedName>
        <fullName evidence="5">NAC domain-containing protein</fullName>
    </recommendedName>
</protein>
<evidence type="ECO:0000313" key="6">
    <source>
        <dbReference type="EMBL" id="KAF4385972.1"/>
    </source>
</evidence>